<dbReference type="PRINTS" id="PR00379">
    <property type="entry name" value="INTEIN"/>
</dbReference>
<reference evidence="4" key="1">
    <citation type="journal article" date="2015" name="Nature">
        <title>Complex archaea that bridge the gap between prokaryotes and eukaryotes.</title>
        <authorList>
            <person name="Spang A."/>
            <person name="Saw J.H."/>
            <person name="Jorgensen S.L."/>
            <person name="Zaremba-Niedzwiedzka K."/>
            <person name="Martijn J."/>
            <person name="Lind A.E."/>
            <person name="van Eijk R."/>
            <person name="Schleper C."/>
            <person name="Guy L."/>
            <person name="Ettema T.J."/>
        </authorList>
    </citation>
    <scope>NUCLEOTIDE SEQUENCE</scope>
</reference>
<evidence type="ECO:0000256" key="2">
    <source>
        <dbReference type="ARBA" id="ARBA00023000"/>
    </source>
</evidence>
<dbReference type="Pfam" id="PF14528">
    <property type="entry name" value="LAGLIDADG_3"/>
    <property type="match status" value="1"/>
</dbReference>
<dbReference type="Gene3D" id="3.40.50.300">
    <property type="entry name" value="P-loop containing nucleotide triphosphate hydrolases"/>
    <property type="match status" value="1"/>
</dbReference>
<dbReference type="CDD" id="cd00081">
    <property type="entry name" value="Hint"/>
    <property type="match status" value="1"/>
</dbReference>
<dbReference type="Gene3D" id="3.10.28.10">
    <property type="entry name" value="Homing endonucleases"/>
    <property type="match status" value="1"/>
</dbReference>
<name>A0A0F9JAQ8_9ZZZZ</name>
<dbReference type="InterPro" id="IPR006142">
    <property type="entry name" value="INTEIN"/>
</dbReference>
<dbReference type="SUPFAM" id="SSF55608">
    <property type="entry name" value="Homing endonucleases"/>
    <property type="match status" value="1"/>
</dbReference>
<dbReference type="GO" id="GO:0016539">
    <property type="term" value="P:intein-mediated protein splicing"/>
    <property type="evidence" value="ECO:0007669"/>
    <property type="project" value="InterPro"/>
</dbReference>
<gene>
    <name evidence="4" type="ORF">LCGC14_1479040</name>
</gene>
<dbReference type="InterPro" id="IPR027417">
    <property type="entry name" value="P-loop_NTPase"/>
</dbReference>
<dbReference type="AlphaFoldDB" id="A0A0F9JAQ8"/>
<dbReference type="EMBL" id="LAZR01010488">
    <property type="protein sequence ID" value="KKM66658.1"/>
    <property type="molecule type" value="Genomic_DNA"/>
</dbReference>
<accession>A0A0F9JAQ8</accession>
<proteinExistence type="predicted"/>
<keyword evidence="2" id="KW-0651">Protein splicing</keyword>
<dbReference type="SUPFAM" id="SSF51294">
    <property type="entry name" value="Hedgehog/intein (Hint) domain"/>
    <property type="match status" value="1"/>
</dbReference>
<keyword evidence="1" id="KW-0068">Autocatalytic cleavage</keyword>
<evidence type="ECO:0000256" key="1">
    <source>
        <dbReference type="ARBA" id="ARBA00022813"/>
    </source>
</evidence>
<dbReference type="InterPro" id="IPR004042">
    <property type="entry name" value="Intein_endonuc_central"/>
</dbReference>
<dbReference type="InterPro" id="IPR027434">
    <property type="entry name" value="Homing_endonucl"/>
</dbReference>
<protein>
    <recommendedName>
        <fullName evidence="3">DOD-type homing endonuclease domain-containing protein</fullName>
    </recommendedName>
</protein>
<dbReference type="PROSITE" id="PS50819">
    <property type="entry name" value="INTEIN_ENDONUCLEASE"/>
    <property type="match status" value="1"/>
</dbReference>
<dbReference type="PROSITE" id="PS50817">
    <property type="entry name" value="INTEIN_N_TER"/>
    <property type="match status" value="1"/>
</dbReference>
<feature type="domain" description="DOD-type homing endonuclease" evidence="3">
    <location>
        <begin position="136"/>
        <end position="268"/>
    </location>
</feature>
<evidence type="ECO:0000259" key="3">
    <source>
        <dbReference type="PROSITE" id="PS50819"/>
    </source>
</evidence>
<dbReference type="InterPro" id="IPR004860">
    <property type="entry name" value="LAGLIDADG_dom"/>
</dbReference>
<feature type="non-terminal residue" evidence="4">
    <location>
        <position position="573"/>
    </location>
</feature>
<evidence type="ECO:0000313" key="4">
    <source>
        <dbReference type="EMBL" id="KKM66658.1"/>
    </source>
</evidence>
<dbReference type="InterPro" id="IPR036844">
    <property type="entry name" value="Hint_dom_sf"/>
</dbReference>
<comment type="caution">
    <text evidence="4">The sequence shown here is derived from an EMBL/GenBank/DDBJ whole genome shotgun (WGS) entry which is preliminary data.</text>
</comment>
<organism evidence="4">
    <name type="scientific">marine sediment metagenome</name>
    <dbReference type="NCBI Taxonomy" id="412755"/>
    <lineage>
        <taxon>unclassified sequences</taxon>
        <taxon>metagenomes</taxon>
        <taxon>ecological metagenomes</taxon>
    </lineage>
</organism>
<sequence length="573" mass="66320">MKGGVRRTRFGIIRNCYDDQTEILTENRGWQLFKDLLEDDKVAALVGDNLVYQQPNRVARFPYKGEMIGFEGENVDFLVTPDHKMWVSTRTTRKKIWGKYEIRTAEEIYGSQLVRLKRNSQWVGVETDLSPDVFEWLGFWFAEGSVGEYGNQKRITITQVNDIDYTRDLFERAGIAWREWKRKPSGINFVVDKESELFERLWLLLKDAGKARTKKIPVELLHAPKEHLQAFLAGMIKGDGTVGKSTCVKISSQILADQLQEIAVKAGFVANVNKEKDYTGREIVFDGIVKGHTNGPQYCVTFVKPQKYRPLLLCDKNSTRRRGWYKEQYDGEVFCVEMPPIPVYVRRKGKGFWCLRTYRELLDTTVKTWLDWFREEHVGRFNKHSMTHNMRWNDIDCEVLFRALDRPGDISKLLSMELTGAWVNEAREVPKGVIDTLGDRVGQFPAKKDGGCTWEGVLLDTNPPDDDHWWYEMAEEQEYDGIPVDPSAWQFFRQAGGIMEVDGKFIPNPDAENIGNLNQGAGYYLKRLPGKKKSYIRVYYCAQYGYVQEGKPVHEEYVEHVHCAKEVIWPVQG</sequence>
<dbReference type="InterPro" id="IPR006141">
    <property type="entry name" value="Intein_N"/>
</dbReference>
<dbReference type="GO" id="GO:0004519">
    <property type="term" value="F:endonuclease activity"/>
    <property type="evidence" value="ECO:0007669"/>
    <property type="project" value="InterPro"/>
</dbReference>